<reference evidence="3 4" key="1">
    <citation type="journal article" date="2014" name="Am. J. Bot.">
        <title>Genome assembly and annotation for red clover (Trifolium pratense; Fabaceae).</title>
        <authorList>
            <person name="Istvanek J."/>
            <person name="Jaros M."/>
            <person name="Krenek A."/>
            <person name="Repkova J."/>
        </authorList>
    </citation>
    <scope>NUCLEOTIDE SEQUENCE [LARGE SCALE GENOMIC DNA]</scope>
    <source>
        <strain evidence="4">cv. Tatra</strain>
        <tissue evidence="3">Young leaves</tissue>
    </source>
</reference>
<proteinExistence type="predicted"/>
<dbReference type="Proteomes" id="UP000236291">
    <property type="component" value="Unassembled WGS sequence"/>
</dbReference>
<sequence length="1489" mass="167393">MVDSKHGGGKLLVGNLVLKDDVKEDDISKLGKANQGDVSKIGIDKKGEVSKFGDDSVLGTDLKRALNAVWFGHFRVRASVAKFERNDSGSGRRLDKKNDFLLKDEKHNASSAEKEISEPMEGVRVGGIDVKIGAHNVKKKVQKAGDAMSPKGDEQPVDTVKEGRILMRSYRSKPEDAEWAQNGIVATVFNGEAISVVQNRILDAGFSDLVLIPLGADIVFVRSSEGVDALSTVNNAKEFFKLVFSNWTRWDKDVLTYRRGAWVRLYGIPLHAWNEHFFKLCVHECGRFLRTDYCSAEKERLDFARVLIATPNLDIIKRVEIVLVDGIQVKVTIAEEWGYAMGEDHCLFEEETESDAAQSDCGEADVDPEVRRNVDILVNNITDGIEDENCDDFSGMRNVESLVKPMFISPCKGKTKEEVERRPDTYISAETSSNLRPGTNGASGVQDLRGAQVCHSAWPLRTSRTNSCPPKASRSVISGSWSLEWLQDQNHRDAGVIFSASKKRRKGIYHGKRPERKEQNDCQRRKAGGDGVNRSCTLSRQASAEDSSSSGSVNNDWKNWVAVQGNDQMAVDDVWGIGKAIGVKFKGDNVNMFNLLSRASKGKKENLDHFMEYSRAGVFREEEGSSSSFGFSYRPSVGASGGLLTLWDSTEVKVWSTESREHVLWCHGRFSKTGEEFLVANVYAPCDDGAKQILWDSLTVRLLSLVGKMVARVRGLSDHCPLILSANEEDWGPRPSRMLKCWKDVPGYNLFVREKWNSLQVDGWGGYVLKEKFKLIKTSLKEWHTTHTQNLPSRIETLKVKLSALDEKGEENDLSEEELVEFHGISSDIHSLSRLHASISWQQSRSQWLKDDDANSRYFHSILAGRRRRNVMTVIQVDGVTLEGVAPIKQAVFSHFESHFKASNVERPRVDDLQFKRLNQVESGSLIKPFTEAEVRSAVWDCDSYKSPGPDGINFGFIKDFWVELKGDIMRFLSEFHRNGKLTKGINSTFIALIPKVDSPQKLNDFRPISLVGSLYKILAKVLANRLRLVIGSLISESQTAFVKDRQILDGILIANEVVDEARKSKKELMLFKVDFEKAYDSVDWGYLDDVMGRMSFPSLWRKWIRECVCTATASVLVNGSPTDEFPLGRGLRQGDPLSPFLFLLAAEGFNVLMEAMVARNLFTGYNIGGEGQISVSHLQFADDTLLMGVKSWANVRALRAVLVLFETLSGLKVNFNKSMLVRVNIPDSWLGEAASVLCCNVGKIPFLYLGLQIGGDPRRLSFWEPVLIRIKNRLSGWKSRFLSFGGRLVLLKSVLTSLPVYALSFFKAPSGTISSIESLFTNFFFLGGCEDSRKISWVSWKSICLNKESGGLGVRRLREFNQALLGKWCWRMLVDREGFWFRVLAARYGVEGGRLREGGRKGSVWWREIARIRERGGESGVSWFREHVLRRVGDGSDTFYWTDLWVDGVPLCERFGRLFQLAETKSRTVAEMFALGWGEGGEAWEWRR</sequence>
<reference evidence="3 4" key="2">
    <citation type="journal article" date="2017" name="Front. Plant Sci.">
        <title>Gene Classification and Mining of Molecular Markers Useful in Red Clover (Trifolium pratense) Breeding.</title>
        <authorList>
            <person name="Istvanek J."/>
            <person name="Dluhosova J."/>
            <person name="Dluhos P."/>
            <person name="Patkova L."/>
            <person name="Nedelnik J."/>
            <person name="Repkova J."/>
        </authorList>
    </citation>
    <scope>NUCLEOTIDE SEQUENCE [LARGE SCALE GENOMIC DNA]</scope>
    <source>
        <strain evidence="4">cv. Tatra</strain>
        <tissue evidence="3">Young leaves</tissue>
    </source>
</reference>
<keyword evidence="3" id="KW-0675">Receptor</keyword>
<evidence type="ECO:0000313" key="4">
    <source>
        <dbReference type="Proteomes" id="UP000236291"/>
    </source>
</evidence>
<keyword evidence="3" id="KW-0808">Transferase</keyword>
<feature type="compositionally biased region" description="Basic residues" evidence="1">
    <location>
        <begin position="503"/>
        <end position="514"/>
    </location>
</feature>
<gene>
    <name evidence="3" type="ORF">L195_g011729</name>
</gene>
<feature type="compositionally biased region" description="Basic and acidic residues" evidence="1">
    <location>
        <begin position="515"/>
        <end position="528"/>
    </location>
</feature>
<dbReference type="InterPro" id="IPR043502">
    <property type="entry name" value="DNA/RNA_pol_sf"/>
</dbReference>
<dbReference type="STRING" id="57577.A0A2K3PIB5"/>
<evidence type="ECO:0000259" key="2">
    <source>
        <dbReference type="PROSITE" id="PS50878"/>
    </source>
</evidence>
<comment type="caution">
    <text evidence="3">The sequence shown here is derived from an EMBL/GenBank/DDBJ whole genome shotgun (WGS) entry which is preliminary data.</text>
</comment>
<dbReference type="InterPro" id="IPR000477">
    <property type="entry name" value="RT_dom"/>
</dbReference>
<feature type="compositionally biased region" description="Low complexity" evidence="1">
    <location>
        <begin position="539"/>
        <end position="552"/>
    </location>
</feature>
<dbReference type="PROSITE" id="PS50878">
    <property type="entry name" value="RT_POL"/>
    <property type="match status" value="1"/>
</dbReference>
<dbReference type="GO" id="GO:0016301">
    <property type="term" value="F:kinase activity"/>
    <property type="evidence" value="ECO:0007669"/>
    <property type="project" value="UniProtKB-KW"/>
</dbReference>
<organism evidence="3 4">
    <name type="scientific">Trifolium pratense</name>
    <name type="common">Red clover</name>
    <dbReference type="NCBI Taxonomy" id="57577"/>
    <lineage>
        <taxon>Eukaryota</taxon>
        <taxon>Viridiplantae</taxon>
        <taxon>Streptophyta</taxon>
        <taxon>Embryophyta</taxon>
        <taxon>Tracheophyta</taxon>
        <taxon>Spermatophyta</taxon>
        <taxon>Magnoliopsida</taxon>
        <taxon>eudicotyledons</taxon>
        <taxon>Gunneridae</taxon>
        <taxon>Pentapetalae</taxon>
        <taxon>rosids</taxon>
        <taxon>fabids</taxon>
        <taxon>Fabales</taxon>
        <taxon>Fabaceae</taxon>
        <taxon>Papilionoideae</taxon>
        <taxon>50 kb inversion clade</taxon>
        <taxon>NPAAA clade</taxon>
        <taxon>Hologalegina</taxon>
        <taxon>IRL clade</taxon>
        <taxon>Trifolieae</taxon>
        <taxon>Trifolium</taxon>
    </lineage>
</organism>
<dbReference type="EMBL" id="ASHM01007342">
    <property type="protein sequence ID" value="PNY15039.1"/>
    <property type="molecule type" value="Genomic_DNA"/>
</dbReference>
<evidence type="ECO:0000313" key="3">
    <source>
        <dbReference type="EMBL" id="PNY15039.1"/>
    </source>
</evidence>
<name>A0A2K3PIB5_TRIPR</name>
<protein>
    <submittedName>
        <fullName evidence="3">Cysteine-rich receptor-like protein kinase</fullName>
    </submittedName>
</protein>
<dbReference type="Pfam" id="PF00078">
    <property type="entry name" value="RVT_1"/>
    <property type="match status" value="1"/>
</dbReference>
<dbReference type="PANTHER" id="PTHR33116">
    <property type="entry name" value="REVERSE TRANSCRIPTASE ZINC-BINDING DOMAIN-CONTAINING PROTEIN-RELATED-RELATED"/>
    <property type="match status" value="1"/>
</dbReference>
<dbReference type="SUPFAM" id="SSF56672">
    <property type="entry name" value="DNA/RNA polymerases"/>
    <property type="match status" value="1"/>
</dbReference>
<feature type="non-terminal residue" evidence="3">
    <location>
        <position position="1489"/>
    </location>
</feature>
<dbReference type="CDD" id="cd01650">
    <property type="entry name" value="RT_nLTR_like"/>
    <property type="match status" value="1"/>
</dbReference>
<dbReference type="PANTHER" id="PTHR33116:SF78">
    <property type="entry name" value="OS12G0587133 PROTEIN"/>
    <property type="match status" value="1"/>
</dbReference>
<evidence type="ECO:0000256" key="1">
    <source>
        <dbReference type="SAM" id="MobiDB-lite"/>
    </source>
</evidence>
<feature type="region of interest" description="Disordered" evidence="1">
    <location>
        <begin position="503"/>
        <end position="556"/>
    </location>
</feature>
<accession>A0A2K3PIB5</accession>
<feature type="domain" description="Reverse transcriptase" evidence="2">
    <location>
        <begin position="975"/>
        <end position="1254"/>
    </location>
</feature>
<dbReference type="ExpressionAtlas" id="A0A2K3PIB5">
    <property type="expression patterns" value="baseline"/>
</dbReference>
<keyword evidence="3" id="KW-0418">Kinase</keyword>